<evidence type="ECO:0000313" key="3">
    <source>
        <dbReference type="Proteomes" id="UP000288024"/>
    </source>
</evidence>
<dbReference type="Gene3D" id="3.90.550.10">
    <property type="entry name" value="Spore Coat Polysaccharide Biosynthesis Protein SpsA, Chain A"/>
    <property type="match status" value="1"/>
</dbReference>
<gene>
    <name evidence="2" type="ORF">EM808_12600</name>
</gene>
<dbReference type="CDD" id="cd00761">
    <property type="entry name" value="Glyco_tranf_GTA_type"/>
    <property type="match status" value="1"/>
</dbReference>
<dbReference type="Pfam" id="PF00535">
    <property type="entry name" value="Glycos_transf_2"/>
    <property type="match status" value="1"/>
</dbReference>
<dbReference type="InterPro" id="IPR029044">
    <property type="entry name" value="Nucleotide-diphossugar_trans"/>
</dbReference>
<dbReference type="EMBL" id="RZTZ01000004">
    <property type="protein sequence ID" value="RVT62612.1"/>
    <property type="molecule type" value="Genomic_DNA"/>
</dbReference>
<evidence type="ECO:0000313" key="2">
    <source>
        <dbReference type="EMBL" id="RVT62612.1"/>
    </source>
</evidence>
<dbReference type="AlphaFoldDB" id="A0A437KAX0"/>
<accession>A0A437KAX0</accession>
<dbReference type="GO" id="GO:0016740">
    <property type="term" value="F:transferase activity"/>
    <property type="evidence" value="ECO:0007669"/>
    <property type="project" value="UniProtKB-KW"/>
</dbReference>
<sequence length="136" mass="15871">MSKSQKTGLQIIDTPYFVQLDPDDWFYPNTLEKLMEAAGVSGEDFALLSGNINVCFENESGQVLRSLIRKGRNYFNPYDFLLANSSVWPRCYRTSTIKELGGWPVDDIYEGRYVEDMRMLLKIIPYYRFTWIDESP</sequence>
<evidence type="ECO:0000259" key="1">
    <source>
        <dbReference type="Pfam" id="PF00535"/>
    </source>
</evidence>
<keyword evidence="2" id="KW-0808">Transferase</keyword>
<organism evidence="2 3">
    <name type="scientific">Niallia taxi</name>
    <dbReference type="NCBI Taxonomy" id="2499688"/>
    <lineage>
        <taxon>Bacteria</taxon>
        <taxon>Bacillati</taxon>
        <taxon>Bacillota</taxon>
        <taxon>Bacilli</taxon>
        <taxon>Bacillales</taxon>
        <taxon>Bacillaceae</taxon>
        <taxon>Niallia</taxon>
    </lineage>
</organism>
<dbReference type="Proteomes" id="UP000288024">
    <property type="component" value="Unassembled WGS sequence"/>
</dbReference>
<name>A0A437KAX0_9BACI</name>
<keyword evidence="3" id="KW-1185">Reference proteome</keyword>
<protein>
    <submittedName>
        <fullName evidence="2">Glycosyltransferase family 2 protein</fullName>
    </submittedName>
</protein>
<dbReference type="InterPro" id="IPR001173">
    <property type="entry name" value="Glyco_trans_2-like"/>
</dbReference>
<dbReference type="SUPFAM" id="SSF53448">
    <property type="entry name" value="Nucleotide-diphospho-sugar transferases"/>
    <property type="match status" value="1"/>
</dbReference>
<comment type="caution">
    <text evidence="2">The sequence shown here is derived from an EMBL/GenBank/DDBJ whole genome shotgun (WGS) entry which is preliminary data.</text>
</comment>
<proteinExistence type="predicted"/>
<reference evidence="2 3" key="1">
    <citation type="submission" date="2019-01" db="EMBL/GenBank/DDBJ databases">
        <title>Bacillus sp. M5HDSG1-1, whole genome shotgun sequence.</title>
        <authorList>
            <person name="Tuo L."/>
        </authorList>
    </citation>
    <scope>NUCLEOTIDE SEQUENCE [LARGE SCALE GENOMIC DNA]</scope>
    <source>
        <strain evidence="2 3">M5HDSG1-1</strain>
    </source>
</reference>
<feature type="domain" description="Glycosyltransferase 2-like" evidence="1">
    <location>
        <begin position="4"/>
        <end position="67"/>
    </location>
</feature>